<organism evidence="2 3">
    <name type="scientific">Streptomyces halobius</name>
    <dbReference type="NCBI Taxonomy" id="2879846"/>
    <lineage>
        <taxon>Bacteria</taxon>
        <taxon>Bacillati</taxon>
        <taxon>Actinomycetota</taxon>
        <taxon>Actinomycetes</taxon>
        <taxon>Kitasatosporales</taxon>
        <taxon>Streptomycetaceae</taxon>
        <taxon>Streptomyces</taxon>
    </lineage>
</organism>
<protein>
    <submittedName>
        <fullName evidence="2">TfuA-like core domain-containing protein</fullName>
    </submittedName>
</protein>
<keyword evidence="3" id="KW-1185">Reference proteome</keyword>
<reference evidence="2" key="1">
    <citation type="submission" date="2021-10" db="EMBL/GenBank/DDBJ databases">
        <title>Streptomyces nigrumlapis sp.nov.,an antimicrobial producing actinobacterium isolated from Black Gobi rocks.</title>
        <authorList>
            <person name="Wen Y."/>
            <person name="Zhang W."/>
            <person name="Liu X.G."/>
        </authorList>
    </citation>
    <scope>NUCLEOTIDE SEQUENCE</scope>
    <source>
        <strain evidence="2">ST13-2-2</strain>
    </source>
</reference>
<dbReference type="Proteomes" id="UP000830115">
    <property type="component" value="Chromosome"/>
</dbReference>
<evidence type="ECO:0000313" key="2">
    <source>
        <dbReference type="EMBL" id="UQA97474.1"/>
    </source>
</evidence>
<evidence type="ECO:0000313" key="3">
    <source>
        <dbReference type="Proteomes" id="UP000830115"/>
    </source>
</evidence>
<dbReference type="RefSeq" id="WP_248868433.1">
    <property type="nucleotide sequence ID" value="NZ_CP086322.1"/>
</dbReference>
<gene>
    <name evidence="2" type="ORF">K9S39_41525</name>
</gene>
<feature type="domain" description="TfuA-like core" evidence="1">
    <location>
        <begin position="48"/>
        <end position="166"/>
    </location>
</feature>
<name>A0ABY4MI42_9ACTN</name>
<dbReference type="Pfam" id="PF07812">
    <property type="entry name" value="TfuA"/>
    <property type="match status" value="1"/>
</dbReference>
<proteinExistence type="predicted"/>
<dbReference type="InterPro" id="IPR012924">
    <property type="entry name" value="TfuA_core"/>
</dbReference>
<dbReference type="EMBL" id="CP086322">
    <property type="protein sequence ID" value="UQA97474.1"/>
    <property type="molecule type" value="Genomic_DNA"/>
</dbReference>
<sequence>MIHAFTGPTLSPDDPALSHERFTVRPPIKHGDLFDPQIREGDTVVIIDGLYHHTPALRHKEIIRAMSRGIRVIGAASIGALRAADLTPCGMVGVGAIFHAYATGAIEGDDEVAVAQSADTDARSYTWPLVNVRHVLHKGVRAQVIDTPTADRMLTGLRDVYYAHRSLTALRIYSRRCGATSFVAWLKERLAANPHFGDLKRADALKALQTALSLDGTPVTPVTDVDWRTRCSRQWANAFATQTIDGRTLSTRHRVAYQQIFDPHFKAVWSTHLKESGAGDELPHLLACAAYRSEIDLTDPRTADRLLAHETPHDRAAVAQYAALNDMTVQAQPGFFVEAIKDSVARRLLTRAWQLPDDALENEAWARGFQGARDAVDTAKWFVLGFLKETETVQ</sequence>
<accession>A0ABY4MI42</accession>
<evidence type="ECO:0000259" key="1">
    <source>
        <dbReference type="Pfam" id="PF07812"/>
    </source>
</evidence>